<reference evidence="1" key="1">
    <citation type="journal article" date="2023" name="PLoS Negl. Trop. Dis.">
        <title>A genome sequence for Biomphalaria pfeifferi, the major vector snail for the human-infecting parasite Schistosoma mansoni.</title>
        <authorList>
            <person name="Bu L."/>
            <person name="Lu L."/>
            <person name="Laidemitt M.R."/>
            <person name="Zhang S.M."/>
            <person name="Mutuku M."/>
            <person name="Mkoji G."/>
            <person name="Steinauer M."/>
            <person name="Loker E.S."/>
        </authorList>
    </citation>
    <scope>NUCLEOTIDE SEQUENCE</scope>
    <source>
        <strain evidence="1">KasaAsao</strain>
    </source>
</reference>
<evidence type="ECO:0000313" key="2">
    <source>
        <dbReference type="Proteomes" id="UP001233172"/>
    </source>
</evidence>
<dbReference type="Proteomes" id="UP001233172">
    <property type="component" value="Unassembled WGS sequence"/>
</dbReference>
<keyword evidence="2" id="KW-1185">Reference proteome</keyword>
<sequence length="84" mass="9170">MFTHDPLRSRGVKMGLEAWEGFESYSTVKSAVCVGDGPSVSAMGFLGSLVTHELCSNVNAKNLEIEIGEYLWRPRAKSFGECQG</sequence>
<organism evidence="1 2">
    <name type="scientific">Biomphalaria pfeifferi</name>
    <name type="common">Bloodfluke planorb</name>
    <name type="synonym">Freshwater snail</name>
    <dbReference type="NCBI Taxonomy" id="112525"/>
    <lineage>
        <taxon>Eukaryota</taxon>
        <taxon>Metazoa</taxon>
        <taxon>Spiralia</taxon>
        <taxon>Lophotrochozoa</taxon>
        <taxon>Mollusca</taxon>
        <taxon>Gastropoda</taxon>
        <taxon>Heterobranchia</taxon>
        <taxon>Euthyneura</taxon>
        <taxon>Panpulmonata</taxon>
        <taxon>Hygrophila</taxon>
        <taxon>Lymnaeoidea</taxon>
        <taxon>Planorbidae</taxon>
        <taxon>Biomphalaria</taxon>
    </lineage>
</organism>
<evidence type="ECO:0000313" key="1">
    <source>
        <dbReference type="EMBL" id="KAK0055309.1"/>
    </source>
</evidence>
<comment type="caution">
    <text evidence="1">The sequence shown here is derived from an EMBL/GenBank/DDBJ whole genome shotgun (WGS) entry which is preliminary data.</text>
</comment>
<dbReference type="EMBL" id="JASAOG010000071">
    <property type="protein sequence ID" value="KAK0055309.1"/>
    <property type="molecule type" value="Genomic_DNA"/>
</dbReference>
<proteinExistence type="predicted"/>
<reference evidence="1" key="2">
    <citation type="submission" date="2023-04" db="EMBL/GenBank/DDBJ databases">
        <authorList>
            <person name="Bu L."/>
            <person name="Lu L."/>
            <person name="Laidemitt M.R."/>
            <person name="Zhang S.M."/>
            <person name="Mutuku M."/>
            <person name="Mkoji G."/>
            <person name="Steinauer M."/>
            <person name="Loker E.S."/>
        </authorList>
    </citation>
    <scope>NUCLEOTIDE SEQUENCE</scope>
    <source>
        <strain evidence="1">KasaAsao</strain>
        <tissue evidence="1">Whole Snail</tissue>
    </source>
</reference>
<protein>
    <submittedName>
        <fullName evidence="1">Uncharacterized protein</fullName>
    </submittedName>
</protein>
<name>A0AAD8F9S9_BIOPF</name>
<dbReference type="AlphaFoldDB" id="A0AAD8F9S9"/>
<gene>
    <name evidence="1" type="ORF">Bpfe_015323</name>
</gene>
<accession>A0AAD8F9S9</accession>